<dbReference type="EMBL" id="JADKYB010000001">
    <property type="protein sequence ID" value="MBM9503028.1"/>
    <property type="molecule type" value="Genomic_DNA"/>
</dbReference>
<proteinExistence type="predicted"/>
<accession>A0ABS2TI63</accession>
<comment type="caution">
    <text evidence="2">The sequence shown here is derived from an EMBL/GenBank/DDBJ whole genome shotgun (WGS) entry which is preliminary data.</text>
</comment>
<feature type="region of interest" description="Disordered" evidence="1">
    <location>
        <begin position="1"/>
        <end position="34"/>
    </location>
</feature>
<evidence type="ECO:0000313" key="2">
    <source>
        <dbReference type="EMBL" id="MBM9503028.1"/>
    </source>
</evidence>
<sequence>MRNSTQVETREITDSDLDGISGGIGISGGGGAGPVSVSGGVDIEGLEGLAEPLESALPNARVSGNATF</sequence>
<evidence type="ECO:0000256" key="1">
    <source>
        <dbReference type="SAM" id="MobiDB-lite"/>
    </source>
</evidence>
<keyword evidence="3" id="KW-1185">Reference proteome</keyword>
<protein>
    <recommendedName>
        <fullName evidence="4">Type A2 lantipeptide</fullName>
    </recommendedName>
</protein>
<reference evidence="2 3" key="1">
    <citation type="submission" date="2021-01" db="EMBL/GenBank/DDBJ databases">
        <title>Streptomyces acididurans sp. nov., isolated from a peat swamp forest soil.</title>
        <authorList>
            <person name="Chantavorakit T."/>
            <person name="Duangmal K."/>
        </authorList>
    </citation>
    <scope>NUCLEOTIDE SEQUENCE [LARGE SCALE GENOMIC DNA]</scope>
    <source>
        <strain evidence="2 3">KK5PA1</strain>
    </source>
</reference>
<organism evidence="2 3">
    <name type="scientific">Actinacidiphila acididurans</name>
    <dbReference type="NCBI Taxonomy" id="2784346"/>
    <lineage>
        <taxon>Bacteria</taxon>
        <taxon>Bacillati</taxon>
        <taxon>Actinomycetota</taxon>
        <taxon>Actinomycetes</taxon>
        <taxon>Kitasatosporales</taxon>
        <taxon>Streptomycetaceae</taxon>
        <taxon>Actinacidiphila</taxon>
    </lineage>
</organism>
<gene>
    <name evidence="2" type="ORF">ITX44_00430</name>
</gene>
<dbReference type="Proteomes" id="UP000749040">
    <property type="component" value="Unassembled WGS sequence"/>
</dbReference>
<evidence type="ECO:0008006" key="4">
    <source>
        <dbReference type="Google" id="ProtNLM"/>
    </source>
</evidence>
<evidence type="ECO:0000313" key="3">
    <source>
        <dbReference type="Proteomes" id="UP000749040"/>
    </source>
</evidence>
<name>A0ABS2TI63_9ACTN</name>
<dbReference type="RefSeq" id="WP_205354919.1">
    <property type="nucleotide sequence ID" value="NZ_JADKYB010000001.1"/>
</dbReference>
<feature type="compositionally biased region" description="Gly residues" evidence="1">
    <location>
        <begin position="20"/>
        <end position="33"/>
    </location>
</feature>